<dbReference type="GO" id="GO:0004222">
    <property type="term" value="F:metalloendopeptidase activity"/>
    <property type="evidence" value="ECO:0007669"/>
    <property type="project" value="TreeGrafter"/>
</dbReference>
<dbReference type="RefSeq" id="WP_015236238.1">
    <property type="nucleotide sequence ID" value="NC_019793.1"/>
</dbReference>
<evidence type="ECO:0000259" key="2">
    <source>
        <dbReference type="Pfam" id="PF01551"/>
    </source>
</evidence>
<dbReference type="InterPro" id="IPR016047">
    <property type="entry name" value="M23ase_b-sheet_dom"/>
</dbReference>
<sequence>MRRLLPTLFTLTLLVTLGYFLYPYLKNAARVAQLWRASPPTAGSLEHPLPGQRFSDTWGAARGNGRRHEGVDIFAPRGTPVHATTRGMVIRVGENTLGGHTVMVMGPAGYRHYYAHLDRPSGLSPGSWLKAGDVIGVVGSSGNARGTPPHLHYGVYRPSGEAVNPYSLLRRGEAPDGTGPPGLRPTRGDLGHMPRSPG</sequence>
<name>L0A261_DEIPD</name>
<evidence type="ECO:0000313" key="4">
    <source>
        <dbReference type="Proteomes" id="UP000010467"/>
    </source>
</evidence>
<dbReference type="InterPro" id="IPR050570">
    <property type="entry name" value="Cell_wall_metabolism_enzyme"/>
</dbReference>
<dbReference type="Gene3D" id="2.70.70.10">
    <property type="entry name" value="Glucose Permease (Domain IIA)"/>
    <property type="match status" value="1"/>
</dbReference>
<dbReference type="HOGENOM" id="CLU_101406_1_1_0"/>
<dbReference type="KEGG" id="dpd:Deipe_2464"/>
<dbReference type="EMBL" id="CP003382">
    <property type="protein sequence ID" value="AFZ67936.1"/>
    <property type="molecule type" value="Genomic_DNA"/>
</dbReference>
<organism evidence="3 4">
    <name type="scientific">Deinococcus peraridilitoris (strain DSM 19664 / LMG 22246 / CIP 109416 / KR-200)</name>
    <dbReference type="NCBI Taxonomy" id="937777"/>
    <lineage>
        <taxon>Bacteria</taxon>
        <taxon>Thermotogati</taxon>
        <taxon>Deinococcota</taxon>
        <taxon>Deinococci</taxon>
        <taxon>Deinococcales</taxon>
        <taxon>Deinococcaceae</taxon>
        <taxon>Deinococcus</taxon>
    </lineage>
</organism>
<accession>L0A261</accession>
<dbReference type="AlphaFoldDB" id="L0A261"/>
<dbReference type="Pfam" id="PF01551">
    <property type="entry name" value="Peptidase_M23"/>
    <property type="match status" value="1"/>
</dbReference>
<dbReference type="OrthoDB" id="9810477at2"/>
<feature type="region of interest" description="Disordered" evidence="1">
    <location>
        <begin position="169"/>
        <end position="198"/>
    </location>
</feature>
<evidence type="ECO:0000313" key="3">
    <source>
        <dbReference type="EMBL" id="AFZ67936.1"/>
    </source>
</evidence>
<dbReference type="Proteomes" id="UP000010467">
    <property type="component" value="Chromosome"/>
</dbReference>
<dbReference type="eggNOG" id="COG0739">
    <property type="taxonomic scope" value="Bacteria"/>
</dbReference>
<dbReference type="PATRIC" id="fig|937777.3.peg.2469"/>
<protein>
    <submittedName>
        <fullName evidence="3">Metalloendopeptidase-like membrane protein</fullName>
    </submittedName>
</protein>
<dbReference type="STRING" id="937777.Deipe_2464"/>
<keyword evidence="4" id="KW-1185">Reference proteome</keyword>
<reference evidence="4" key="1">
    <citation type="submission" date="2012-03" db="EMBL/GenBank/DDBJ databases">
        <title>Complete sequence of chromosome of Deinococcus peraridilitoris DSM 19664.</title>
        <authorList>
            <person name="Lucas S."/>
            <person name="Copeland A."/>
            <person name="Lapidus A."/>
            <person name="Glavina del Rio T."/>
            <person name="Dalin E."/>
            <person name="Tice H."/>
            <person name="Bruce D."/>
            <person name="Goodwin L."/>
            <person name="Pitluck S."/>
            <person name="Peters L."/>
            <person name="Mikhailova N."/>
            <person name="Lu M."/>
            <person name="Kyrpides N."/>
            <person name="Mavromatis K."/>
            <person name="Ivanova N."/>
            <person name="Brettin T."/>
            <person name="Detter J.C."/>
            <person name="Han C."/>
            <person name="Larimer F."/>
            <person name="Land M."/>
            <person name="Hauser L."/>
            <person name="Markowitz V."/>
            <person name="Cheng J.-F."/>
            <person name="Hugenholtz P."/>
            <person name="Woyke T."/>
            <person name="Wu D."/>
            <person name="Pukall R."/>
            <person name="Steenblock K."/>
            <person name="Brambilla E."/>
            <person name="Klenk H.-P."/>
            <person name="Eisen J.A."/>
        </authorList>
    </citation>
    <scope>NUCLEOTIDE SEQUENCE [LARGE SCALE GENOMIC DNA]</scope>
    <source>
        <strain evidence="4">DSM 19664 / LMG 22246 / CIP 109416 / KR-200</strain>
    </source>
</reference>
<dbReference type="PANTHER" id="PTHR21666:SF268">
    <property type="entry name" value="PEPTIDASE M23 DOMAIN-CONTAINING PROTEIN"/>
    <property type="match status" value="1"/>
</dbReference>
<proteinExistence type="predicted"/>
<dbReference type="CDD" id="cd12797">
    <property type="entry name" value="M23_peptidase"/>
    <property type="match status" value="1"/>
</dbReference>
<gene>
    <name evidence="3" type="ordered locus">Deipe_2464</name>
</gene>
<dbReference type="SUPFAM" id="SSF51261">
    <property type="entry name" value="Duplicated hybrid motif"/>
    <property type="match status" value="1"/>
</dbReference>
<evidence type="ECO:0000256" key="1">
    <source>
        <dbReference type="SAM" id="MobiDB-lite"/>
    </source>
</evidence>
<feature type="domain" description="M23ase beta-sheet core" evidence="2">
    <location>
        <begin position="67"/>
        <end position="165"/>
    </location>
</feature>
<dbReference type="PANTHER" id="PTHR21666">
    <property type="entry name" value="PEPTIDASE-RELATED"/>
    <property type="match status" value="1"/>
</dbReference>
<dbReference type="InterPro" id="IPR011055">
    <property type="entry name" value="Dup_hybrid_motif"/>
</dbReference>